<dbReference type="EMBL" id="DVIU01000116">
    <property type="protein sequence ID" value="HIS36098.1"/>
    <property type="molecule type" value="Genomic_DNA"/>
</dbReference>
<keyword evidence="1" id="KW-0732">Signal</keyword>
<sequence>MKKVLFILSLCLIGNTMPVLAQDADNTPCEVSIIEEQQYDYASQLIEKIKLQRDSIYNALNLTPSQIKCKNEIEKNRFEALAPELKKFCLAKKKLKNAQEKCDKAGIARAEKELKPIRKCIQKISSEYDKQFMEILNNEQKAKYRMIRKLKRNDLKKLNKVQQKGAKPSDLRPFGEKISQPAYMEQQHNKTCLWHKMINKMKKK</sequence>
<dbReference type="AlphaFoldDB" id="A0A9D1EYC5"/>
<feature type="signal peptide" evidence="1">
    <location>
        <begin position="1"/>
        <end position="21"/>
    </location>
</feature>
<evidence type="ECO:0000313" key="2">
    <source>
        <dbReference type="EMBL" id="HIS36098.1"/>
    </source>
</evidence>
<reference evidence="2" key="1">
    <citation type="submission" date="2020-10" db="EMBL/GenBank/DDBJ databases">
        <authorList>
            <person name="Gilroy R."/>
        </authorList>
    </citation>
    <scope>NUCLEOTIDE SEQUENCE</scope>
    <source>
        <strain evidence="2">6276</strain>
    </source>
</reference>
<comment type="caution">
    <text evidence="2">The sequence shown here is derived from an EMBL/GenBank/DDBJ whole genome shotgun (WGS) entry which is preliminary data.</text>
</comment>
<evidence type="ECO:0000256" key="1">
    <source>
        <dbReference type="SAM" id="SignalP"/>
    </source>
</evidence>
<accession>A0A9D1EYC5</accession>
<protein>
    <submittedName>
        <fullName evidence="2">Uncharacterized protein</fullName>
    </submittedName>
</protein>
<proteinExistence type="predicted"/>
<organism evidence="2 3">
    <name type="scientific">Candidatus Scatousia excrementigallinarum</name>
    <dbReference type="NCBI Taxonomy" id="2840935"/>
    <lineage>
        <taxon>Bacteria</taxon>
        <taxon>Candidatus Scatousia</taxon>
    </lineage>
</organism>
<reference evidence="2" key="2">
    <citation type="journal article" date="2021" name="PeerJ">
        <title>Extensive microbial diversity within the chicken gut microbiome revealed by metagenomics and culture.</title>
        <authorList>
            <person name="Gilroy R."/>
            <person name="Ravi A."/>
            <person name="Getino M."/>
            <person name="Pursley I."/>
            <person name="Horton D.L."/>
            <person name="Alikhan N.F."/>
            <person name="Baker D."/>
            <person name="Gharbi K."/>
            <person name="Hall N."/>
            <person name="Watson M."/>
            <person name="Adriaenssens E.M."/>
            <person name="Foster-Nyarko E."/>
            <person name="Jarju S."/>
            <person name="Secka A."/>
            <person name="Antonio M."/>
            <person name="Oren A."/>
            <person name="Chaudhuri R.R."/>
            <person name="La Ragione R."/>
            <person name="Hildebrand F."/>
            <person name="Pallen M.J."/>
        </authorList>
    </citation>
    <scope>NUCLEOTIDE SEQUENCE</scope>
    <source>
        <strain evidence="2">6276</strain>
    </source>
</reference>
<gene>
    <name evidence="2" type="ORF">IAC10_05645</name>
</gene>
<name>A0A9D1EYC5_9BACT</name>
<evidence type="ECO:0000313" key="3">
    <source>
        <dbReference type="Proteomes" id="UP000823928"/>
    </source>
</evidence>
<feature type="chain" id="PRO_5039160624" evidence="1">
    <location>
        <begin position="22"/>
        <end position="204"/>
    </location>
</feature>
<dbReference type="Proteomes" id="UP000823928">
    <property type="component" value="Unassembled WGS sequence"/>
</dbReference>